<dbReference type="Gene3D" id="1.20.1510.10">
    <property type="entry name" value="Cation efflux protein transmembrane domain"/>
    <property type="match status" value="1"/>
</dbReference>
<dbReference type="InterPro" id="IPR040177">
    <property type="entry name" value="SLC30A9"/>
</dbReference>
<dbReference type="InterPro" id="IPR002524">
    <property type="entry name" value="Cation_efflux"/>
</dbReference>
<keyword evidence="5 6" id="KW-0472">Membrane</keyword>
<dbReference type="Proteomes" id="UP000033869">
    <property type="component" value="Unassembled WGS sequence"/>
</dbReference>
<evidence type="ECO:0000256" key="4">
    <source>
        <dbReference type="ARBA" id="ARBA00022989"/>
    </source>
</evidence>
<dbReference type="InterPro" id="IPR058533">
    <property type="entry name" value="Cation_efflux_TM"/>
</dbReference>
<feature type="transmembrane region" description="Helical" evidence="6">
    <location>
        <begin position="12"/>
        <end position="37"/>
    </location>
</feature>
<dbReference type="PANTHER" id="PTHR13414:SF9">
    <property type="entry name" value="PROTON-COUPLED ZINC ANTIPORTER SLC30A9, MITOCHONDRIAL"/>
    <property type="match status" value="1"/>
</dbReference>
<dbReference type="Pfam" id="PF01545">
    <property type="entry name" value="Cation_efflux"/>
    <property type="match status" value="1"/>
</dbReference>
<evidence type="ECO:0000313" key="9">
    <source>
        <dbReference type="Proteomes" id="UP000033869"/>
    </source>
</evidence>
<evidence type="ECO:0000256" key="2">
    <source>
        <dbReference type="ARBA" id="ARBA00022448"/>
    </source>
</evidence>
<proteinExistence type="predicted"/>
<dbReference type="InterPro" id="IPR027469">
    <property type="entry name" value="Cation_efflux_TMD_sf"/>
</dbReference>
<feature type="transmembrane region" description="Helical" evidence="6">
    <location>
        <begin position="86"/>
        <end position="108"/>
    </location>
</feature>
<evidence type="ECO:0000313" key="8">
    <source>
        <dbReference type="EMBL" id="KKS09665.1"/>
    </source>
</evidence>
<dbReference type="GO" id="GO:0016020">
    <property type="term" value="C:membrane"/>
    <property type="evidence" value="ECO:0007669"/>
    <property type="project" value="UniProtKB-SubCell"/>
</dbReference>
<name>A0A0G0W9N6_UNCC2</name>
<dbReference type="GO" id="GO:0006829">
    <property type="term" value="P:zinc ion transport"/>
    <property type="evidence" value="ECO:0007669"/>
    <property type="project" value="InterPro"/>
</dbReference>
<feature type="transmembrane region" description="Helical" evidence="6">
    <location>
        <begin position="195"/>
        <end position="218"/>
    </location>
</feature>
<organism evidence="8 9">
    <name type="scientific">candidate division CPR2 bacterium GW2011_GWC1_41_48</name>
    <dbReference type="NCBI Taxonomy" id="1618344"/>
    <lineage>
        <taxon>Bacteria</taxon>
        <taxon>Bacteria division CPR2</taxon>
    </lineage>
</organism>
<evidence type="ECO:0000259" key="7">
    <source>
        <dbReference type="Pfam" id="PF01545"/>
    </source>
</evidence>
<dbReference type="NCBIfam" id="TIGR01297">
    <property type="entry name" value="CDF"/>
    <property type="match status" value="1"/>
</dbReference>
<sequence length="341" mass="38304">MLRLRQMKTNRPLGLRSVLTAVIGNGLVAIFKFAGFYVSGSAVMLSEGIHSIADTANQALLLIGIIRSERPADDKFNYGYFQERFFWALISACGIFFLGAGFTIYHGISSISHHEVAHIGNTLYYVLFLSFIFEGYALRTAIKEAKHNAKGAKIFNYMRRSGDPTIMAVIFEDSAALVGISIAFISIILTKLTGINYWDGIGSIMIGILLGVIAIALIKNNREFLLNRSVPKHVHKKILHFLERQKLVDEIHDFKTVMISSDGCRVKAEIEINGHVLADKIFESRDFKKEYEHIKSYESFVKFCADFSDEVTRTLGKEIDTLEKAIAEEIPTVKHIDIETN</sequence>
<comment type="caution">
    <text evidence="8">The sequence shown here is derived from an EMBL/GenBank/DDBJ whole genome shotgun (WGS) entry which is preliminary data.</text>
</comment>
<protein>
    <submittedName>
        <fullName evidence="8">Cation efflux protein</fullName>
    </submittedName>
</protein>
<comment type="subcellular location">
    <subcellularLocation>
        <location evidence="1">Membrane</location>
        <topology evidence="1">Multi-pass membrane protein</topology>
    </subcellularLocation>
</comment>
<evidence type="ECO:0000256" key="1">
    <source>
        <dbReference type="ARBA" id="ARBA00004141"/>
    </source>
</evidence>
<gene>
    <name evidence="8" type="ORF">UU65_C0001G0070</name>
</gene>
<evidence type="ECO:0000256" key="3">
    <source>
        <dbReference type="ARBA" id="ARBA00022692"/>
    </source>
</evidence>
<keyword evidence="4 6" id="KW-1133">Transmembrane helix</keyword>
<evidence type="ECO:0000256" key="6">
    <source>
        <dbReference type="SAM" id="Phobius"/>
    </source>
</evidence>
<dbReference type="AlphaFoldDB" id="A0A0G0W9N6"/>
<feature type="domain" description="Cation efflux protein transmembrane" evidence="7">
    <location>
        <begin position="19"/>
        <end position="225"/>
    </location>
</feature>
<feature type="transmembrane region" description="Helical" evidence="6">
    <location>
        <begin position="163"/>
        <end position="189"/>
    </location>
</feature>
<dbReference type="EMBL" id="LCBL01000001">
    <property type="protein sequence ID" value="KKS09665.1"/>
    <property type="molecule type" value="Genomic_DNA"/>
</dbReference>
<reference evidence="8 9" key="1">
    <citation type="journal article" date="2015" name="Nature">
        <title>rRNA introns, odd ribosomes, and small enigmatic genomes across a large radiation of phyla.</title>
        <authorList>
            <person name="Brown C.T."/>
            <person name="Hug L.A."/>
            <person name="Thomas B.C."/>
            <person name="Sharon I."/>
            <person name="Castelle C.J."/>
            <person name="Singh A."/>
            <person name="Wilkins M.J."/>
            <person name="Williams K.H."/>
            <person name="Banfield J.F."/>
        </authorList>
    </citation>
    <scope>NUCLEOTIDE SEQUENCE [LARGE SCALE GENOMIC DNA]</scope>
</reference>
<dbReference type="GO" id="GO:0006882">
    <property type="term" value="P:intracellular zinc ion homeostasis"/>
    <property type="evidence" value="ECO:0007669"/>
    <property type="project" value="TreeGrafter"/>
</dbReference>
<feature type="transmembrane region" description="Helical" evidence="6">
    <location>
        <begin position="123"/>
        <end position="142"/>
    </location>
</feature>
<evidence type="ECO:0000256" key="5">
    <source>
        <dbReference type="ARBA" id="ARBA00023136"/>
    </source>
</evidence>
<dbReference type="PANTHER" id="PTHR13414">
    <property type="entry name" value="HUEL-CATION TRANSPORTER"/>
    <property type="match status" value="1"/>
</dbReference>
<accession>A0A0G0W9N6</accession>
<dbReference type="GO" id="GO:0008324">
    <property type="term" value="F:monoatomic cation transmembrane transporter activity"/>
    <property type="evidence" value="ECO:0007669"/>
    <property type="project" value="InterPro"/>
</dbReference>
<dbReference type="SUPFAM" id="SSF161111">
    <property type="entry name" value="Cation efflux protein transmembrane domain-like"/>
    <property type="match status" value="1"/>
</dbReference>
<keyword evidence="3 6" id="KW-0812">Transmembrane</keyword>
<keyword evidence="2" id="KW-0813">Transport</keyword>